<dbReference type="InterPro" id="IPR023631">
    <property type="entry name" value="Amidase_dom"/>
</dbReference>
<dbReference type="EMBL" id="CP134494">
    <property type="protein sequence ID" value="WNF25116.1"/>
    <property type="molecule type" value="Genomic_DNA"/>
</dbReference>
<accession>A0ABY9VQU3</accession>
<dbReference type="Proteomes" id="UP001303324">
    <property type="component" value="Chromosome"/>
</dbReference>
<reference evidence="2 3" key="1">
    <citation type="submission" date="2023-09" db="EMBL/GenBank/DDBJ databases">
        <title>Microbial mechanism of fulvic acid promoting antimony reduction mineralization in rice fields.</title>
        <authorList>
            <person name="Chen G."/>
            <person name="Lan J."/>
        </authorList>
    </citation>
    <scope>NUCLEOTIDE SEQUENCE [LARGE SCALE GENOMIC DNA]</scope>
    <source>
        <strain evidence="2 3">PS1</strain>
    </source>
</reference>
<feature type="domain" description="Amidase" evidence="1">
    <location>
        <begin position="26"/>
        <end position="455"/>
    </location>
</feature>
<dbReference type="NCBIfam" id="NF005300">
    <property type="entry name" value="PRK06828.1"/>
    <property type="match status" value="1"/>
</dbReference>
<dbReference type="Gene3D" id="3.90.1300.10">
    <property type="entry name" value="Amidase signature (AS) domain"/>
    <property type="match status" value="1"/>
</dbReference>
<gene>
    <name evidence="2" type="ORF">RH061_03880</name>
</gene>
<dbReference type="PANTHER" id="PTHR42678">
    <property type="entry name" value="AMIDASE"/>
    <property type="match status" value="1"/>
</dbReference>
<evidence type="ECO:0000313" key="2">
    <source>
        <dbReference type="EMBL" id="WNF25116.1"/>
    </source>
</evidence>
<organism evidence="2 3">
    <name type="scientific">Mesobacillus jeotgali</name>
    <dbReference type="NCBI Taxonomy" id="129985"/>
    <lineage>
        <taxon>Bacteria</taxon>
        <taxon>Bacillati</taxon>
        <taxon>Bacillota</taxon>
        <taxon>Bacilli</taxon>
        <taxon>Bacillales</taxon>
        <taxon>Bacillaceae</taxon>
        <taxon>Mesobacillus</taxon>
    </lineage>
</organism>
<dbReference type="Pfam" id="PF01425">
    <property type="entry name" value="Amidase"/>
    <property type="match status" value="1"/>
</dbReference>
<dbReference type="InterPro" id="IPR036928">
    <property type="entry name" value="AS_sf"/>
</dbReference>
<evidence type="ECO:0000259" key="1">
    <source>
        <dbReference type="Pfam" id="PF01425"/>
    </source>
</evidence>
<evidence type="ECO:0000313" key="3">
    <source>
        <dbReference type="Proteomes" id="UP001303324"/>
    </source>
</evidence>
<sequence length="486" mass="52168">MAEWLPEATIDEMQEKMEKGELSSHDLVLLYQARIAAFDKTINSVLELNPDALHIAAALDAERKQKGARGPLHGIPVLVKDNIDTNDKMHTSAGSLALKDSFAQRDSFVAAKLREAGAVILGKTNMTEWANFMANGMKSGYSSRGGQVLNPYGPGKFDVGGSSAGSGAAIAANLAAVAVGTETDGSILNPASQNSLVGIKPTVGLVSRSGIIPIAHTQDTAGPMARSVKDAVYLLEAIAGQDPQDPATMVSLPKFDHDYFFDEQALKGTKIAVVREEYIGKWTQEQEQIFQKAVGKLEELGAVVVEAAIPAAKATWGYKVLSYEFKADLNAYLNGLSPNVPVRTLADVIAFNYEHGEKMLKYGQEVLLESEATSGTLTEAEYLEELEYNLYMAREQGIDYALKEYGADAVLFPMDGSTIGSKAGYPSVTVPTAFTEGGEPVGITFTGTAFSEPLLIKLAYAYEQATKVRRAPELGINAEEKIHTTS</sequence>
<dbReference type="PANTHER" id="PTHR42678:SF34">
    <property type="entry name" value="OS04G0183300 PROTEIN"/>
    <property type="match status" value="1"/>
</dbReference>
<protein>
    <submittedName>
        <fullName evidence="2">Amidase family protein</fullName>
    </submittedName>
</protein>
<name>A0ABY9VQU3_9BACI</name>
<keyword evidence="3" id="KW-1185">Reference proteome</keyword>
<proteinExistence type="predicted"/>
<dbReference type="SUPFAM" id="SSF75304">
    <property type="entry name" value="Amidase signature (AS) enzymes"/>
    <property type="match status" value="1"/>
</dbReference>